<evidence type="ECO:0000256" key="1">
    <source>
        <dbReference type="SAM" id="MobiDB-lite"/>
    </source>
</evidence>
<keyword evidence="2" id="KW-1133">Transmembrane helix</keyword>
<protein>
    <recommendedName>
        <fullName evidence="3">DUF6535 domain-containing protein</fullName>
    </recommendedName>
</protein>
<dbReference type="InterPro" id="IPR045338">
    <property type="entry name" value="DUF6535"/>
</dbReference>
<keyword evidence="2" id="KW-0812">Transmembrane</keyword>
<evidence type="ECO:0000256" key="2">
    <source>
        <dbReference type="SAM" id="Phobius"/>
    </source>
</evidence>
<dbReference type="EMBL" id="JBBXMP010000076">
    <property type="protein sequence ID" value="KAL0063636.1"/>
    <property type="molecule type" value="Genomic_DNA"/>
</dbReference>
<proteinExistence type="predicted"/>
<feature type="compositionally biased region" description="Polar residues" evidence="1">
    <location>
        <begin position="827"/>
        <end position="845"/>
    </location>
</feature>
<evidence type="ECO:0000259" key="3">
    <source>
        <dbReference type="Pfam" id="PF20153"/>
    </source>
</evidence>
<feature type="region of interest" description="Disordered" evidence="1">
    <location>
        <begin position="827"/>
        <end position="846"/>
    </location>
</feature>
<dbReference type="Pfam" id="PF20153">
    <property type="entry name" value="DUF6535"/>
    <property type="match status" value="1"/>
</dbReference>
<feature type="transmembrane region" description="Helical" evidence="2">
    <location>
        <begin position="116"/>
        <end position="140"/>
    </location>
</feature>
<evidence type="ECO:0000313" key="5">
    <source>
        <dbReference type="Proteomes" id="UP001437256"/>
    </source>
</evidence>
<dbReference type="Proteomes" id="UP001437256">
    <property type="component" value="Unassembled WGS sequence"/>
</dbReference>
<sequence>MKEAGLFSAVVTAFTIESYQWLEEQPEDTTVTLLKQLSWQQINGTTPPNPEPFQVSTSVVRINVLWFLSLIIALVDALFALLCKQWLREHSRHTHTRTPAEALALRWLRNQSLKKWHVPTILASLPMLLELALFLFLAGLLELLRTRHPVPFAIAMAVVVLTALFYIVTTIIPSVNIIRQALRVTQRLREMRIGEDTCQSPFDFIVSLPPLEYTCPLKSPQAWAAFRCFERIPHIFTPTISMLRSLCRKHNISSRIYHNLSNQLITLQQILSGLSSWSSVDLELLQRLDSTFTPPFYELSAFRWLVAELRDSPIMIPHLQSILSTLPLHLVMPAALDQWFFLPDREWALDDIGAALRLGSNPHGVEGHISPAKQQCLDHIQATDKFNQFLHWVHVSMNIDHAPDHIQHPPRPQILLASFSSIDGNLDDDQLFSCLWEPYKQMAEDPAVQPSYLVGLMQDLAPHIIACSPDYALEVSTATTTSPFVESDAGCEFLRKVHDRILNTRAYRGINSTIAEDWMEAMDIVCRVHRLSEDHFKPIPSYFLLRLSKLKETLSRLSPTNPGTYFGYLDSFRTNWGSAYWYQREKLVKILSEHINNYPQSTTNSHTHADSSMVSPLVLSSAGLELITMVNNQLAEDWAMYRYLFPQNRVAWDNAVQQIKTAQPDLLPDNFKDIFHKGLSRASRDSFSLSLFQLQKALSHQIVSAMSPGTDMSSIISIFKDRWDKAHIWDRRRLIELLSTHIIHPQSNPESLIYSDDPPSSVSLISSPAVLELVVFINNKLAEESLTWERLWENNQSAWRDALEHIRNAHGLPINYFKPIVHVTNSQPSPNEAGVSTNQTHNTPKGNRRYWSIQF</sequence>
<feature type="transmembrane region" description="Helical" evidence="2">
    <location>
        <begin position="152"/>
        <end position="178"/>
    </location>
</feature>
<keyword evidence="2" id="KW-0472">Membrane</keyword>
<reference evidence="4 5" key="1">
    <citation type="submission" date="2024-05" db="EMBL/GenBank/DDBJ databases">
        <title>A draft genome resource for the thread blight pathogen Marasmius tenuissimus strain MS-2.</title>
        <authorList>
            <person name="Yulfo-Soto G.E."/>
            <person name="Baruah I.K."/>
            <person name="Amoako-Attah I."/>
            <person name="Bukari Y."/>
            <person name="Meinhardt L.W."/>
            <person name="Bailey B.A."/>
            <person name="Cohen S.P."/>
        </authorList>
    </citation>
    <scope>NUCLEOTIDE SEQUENCE [LARGE SCALE GENOMIC DNA]</scope>
    <source>
        <strain evidence="4 5">MS-2</strain>
    </source>
</reference>
<feature type="domain" description="DUF6535" evidence="3">
    <location>
        <begin position="4"/>
        <end position="145"/>
    </location>
</feature>
<evidence type="ECO:0000313" key="4">
    <source>
        <dbReference type="EMBL" id="KAL0063636.1"/>
    </source>
</evidence>
<comment type="caution">
    <text evidence="4">The sequence shown here is derived from an EMBL/GenBank/DDBJ whole genome shotgun (WGS) entry which is preliminary data.</text>
</comment>
<feature type="transmembrane region" description="Helical" evidence="2">
    <location>
        <begin position="64"/>
        <end position="83"/>
    </location>
</feature>
<keyword evidence="5" id="KW-1185">Reference proteome</keyword>
<organism evidence="4 5">
    <name type="scientific">Marasmius tenuissimus</name>
    <dbReference type="NCBI Taxonomy" id="585030"/>
    <lineage>
        <taxon>Eukaryota</taxon>
        <taxon>Fungi</taxon>
        <taxon>Dikarya</taxon>
        <taxon>Basidiomycota</taxon>
        <taxon>Agaricomycotina</taxon>
        <taxon>Agaricomycetes</taxon>
        <taxon>Agaricomycetidae</taxon>
        <taxon>Agaricales</taxon>
        <taxon>Marasmiineae</taxon>
        <taxon>Marasmiaceae</taxon>
        <taxon>Marasmius</taxon>
    </lineage>
</organism>
<gene>
    <name evidence="4" type="ORF">AAF712_009434</name>
</gene>
<accession>A0ABR2ZPN8</accession>
<name>A0ABR2ZPN8_9AGAR</name>